<dbReference type="SMART" id="SM00176">
    <property type="entry name" value="RAN"/>
    <property type="match status" value="1"/>
</dbReference>
<dbReference type="PROSITE" id="PS51421">
    <property type="entry name" value="RAS"/>
    <property type="match status" value="1"/>
</dbReference>
<evidence type="ECO:0000256" key="3">
    <source>
        <dbReference type="ARBA" id="ARBA00023134"/>
    </source>
</evidence>
<accession>A0A1S4FIJ0</accession>
<dbReference type="EnsemblMetazoa" id="AAEL008029-RA">
    <property type="protein sequence ID" value="AAEL008029-PA"/>
    <property type="gene ID" value="AAEL008029"/>
</dbReference>
<evidence type="ECO:0000256" key="1">
    <source>
        <dbReference type="ARBA" id="ARBA00004308"/>
    </source>
</evidence>
<dbReference type="PANTHER" id="PTHR47977">
    <property type="entry name" value="RAS-RELATED PROTEIN RAB"/>
    <property type="match status" value="1"/>
</dbReference>
<dbReference type="GO" id="GO:0012505">
    <property type="term" value="C:endomembrane system"/>
    <property type="evidence" value="ECO:0007669"/>
    <property type="project" value="UniProtKB-SubCell"/>
</dbReference>
<dbReference type="PRINTS" id="PR00449">
    <property type="entry name" value="RASTRNSFRMNG"/>
</dbReference>
<gene>
    <name evidence="5" type="primary">5569929</name>
</gene>
<dbReference type="InParanoid" id="A0A1S4FIJ0"/>
<dbReference type="OrthoDB" id="10321483at2759"/>
<dbReference type="Gene3D" id="3.40.50.300">
    <property type="entry name" value="P-loop containing nucleotide triphosphate hydrolases"/>
    <property type="match status" value="1"/>
</dbReference>
<dbReference type="InterPro" id="IPR001806">
    <property type="entry name" value="Small_GTPase"/>
</dbReference>
<dbReference type="SMART" id="SM00173">
    <property type="entry name" value="RAS"/>
    <property type="match status" value="1"/>
</dbReference>
<dbReference type="Proteomes" id="UP000008820">
    <property type="component" value="Chromosome 1"/>
</dbReference>
<keyword evidence="6" id="KW-1185">Reference proteome</keyword>
<dbReference type="SUPFAM" id="SSF52540">
    <property type="entry name" value="P-loop containing nucleoside triphosphate hydrolases"/>
    <property type="match status" value="1"/>
</dbReference>
<dbReference type="NCBIfam" id="TIGR00231">
    <property type="entry name" value="small_GTP"/>
    <property type="match status" value="1"/>
</dbReference>
<dbReference type="PROSITE" id="PS51419">
    <property type="entry name" value="RAB"/>
    <property type="match status" value="1"/>
</dbReference>
<dbReference type="SMART" id="SM00174">
    <property type="entry name" value="RHO"/>
    <property type="match status" value="1"/>
</dbReference>
<keyword evidence="3" id="KW-0342">GTP-binding</keyword>
<sequence length="257" mass="29434">MLLWFQLLVVVNIIAASIYTLIVIILQFNIRYISSDLVAMKLLNRLITMSDDKVHNMFKVLIIGDSGVGKSSLLLRYADNKFPLKHQITIGVDFKIRTIKINDEHIKLQIWDTAGQERFRLITNSYYRGAHGVILVYDVTSMKSFQHVKRWLKEIQVNCTTGEVCKLLVGNKNDNPQLKMVPPRDAKAVADMHGMEFIESSAKECYNVEKVFTTIAKQILKQQLKEEGKEWTYAVEESIIISSDPRVENIKLQGPCC</sequence>
<evidence type="ECO:0000313" key="6">
    <source>
        <dbReference type="Proteomes" id="UP000008820"/>
    </source>
</evidence>
<proteinExistence type="predicted"/>
<protein>
    <submittedName>
        <fullName evidence="5">Ras-related protein, putative</fullName>
    </submittedName>
</protein>
<dbReference type="Pfam" id="PF00071">
    <property type="entry name" value="Ras"/>
    <property type="match status" value="1"/>
</dbReference>
<evidence type="ECO:0000256" key="4">
    <source>
        <dbReference type="ARBA" id="ARBA00023136"/>
    </source>
</evidence>
<evidence type="ECO:0000313" key="5">
    <source>
        <dbReference type="EnsemblMetazoa" id="AAEL008029-PA"/>
    </source>
</evidence>
<keyword evidence="4" id="KW-0472">Membrane</keyword>
<name>A0A1S4FIJ0_AEDAE</name>
<dbReference type="SMART" id="SM00175">
    <property type="entry name" value="RAB"/>
    <property type="match status" value="1"/>
</dbReference>
<dbReference type="InterPro" id="IPR005225">
    <property type="entry name" value="Small_GTP-bd"/>
</dbReference>
<dbReference type="InterPro" id="IPR027417">
    <property type="entry name" value="P-loop_NTPase"/>
</dbReference>
<dbReference type="GO" id="GO:0005525">
    <property type="term" value="F:GTP binding"/>
    <property type="evidence" value="ECO:0007669"/>
    <property type="project" value="UniProtKB-KW"/>
</dbReference>
<dbReference type="AlphaFoldDB" id="A0A1S4FIJ0"/>
<reference evidence="5 6" key="1">
    <citation type="submission" date="2017-06" db="EMBL/GenBank/DDBJ databases">
        <title>Aedes aegypti genome working group (AGWG) sequencing and assembly.</title>
        <authorList>
            <consortium name="Aedes aegypti Genome Working Group (AGWG)"/>
            <person name="Matthews B.J."/>
        </authorList>
    </citation>
    <scope>NUCLEOTIDE SEQUENCE [LARGE SCALE GENOMIC DNA]</scope>
    <source>
        <strain evidence="5 6">LVP_AGWG</strain>
    </source>
</reference>
<evidence type="ECO:0000256" key="2">
    <source>
        <dbReference type="ARBA" id="ARBA00022741"/>
    </source>
</evidence>
<dbReference type="FunFam" id="3.40.50.300:FF:000586">
    <property type="entry name" value="Rab family GTPase"/>
    <property type="match status" value="1"/>
</dbReference>
<keyword evidence="2" id="KW-0547">Nucleotide-binding</keyword>
<dbReference type="VEuPathDB" id="VectorBase:AAEL008029"/>
<dbReference type="GO" id="GO:0003924">
    <property type="term" value="F:GTPase activity"/>
    <property type="evidence" value="ECO:0007669"/>
    <property type="project" value="InterPro"/>
</dbReference>
<comment type="subcellular location">
    <subcellularLocation>
        <location evidence="1">Endomembrane system</location>
    </subcellularLocation>
</comment>
<dbReference type="InterPro" id="IPR050227">
    <property type="entry name" value="Rab"/>
</dbReference>
<reference evidence="5" key="2">
    <citation type="submission" date="2020-05" db="UniProtKB">
        <authorList>
            <consortium name="EnsemblMetazoa"/>
        </authorList>
    </citation>
    <scope>IDENTIFICATION</scope>
    <source>
        <strain evidence="5">LVP_AGWG</strain>
    </source>
</reference>
<dbReference type="PROSITE" id="PS51420">
    <property type="entry name" value="RHO"/>
    <property type="match status" value="1"/>
</dbReference>
<organism evidence="5 6">
    <name type="scientific">Aedes aegypti</name>
    <name type="common">Yellowfever mosquito</name>
    <name type="synonym">Culex aegypti</name>
    <dbReference type="NCBI Taxonomy" id="7159"/>
    <lineage>
        <taxon>Eukaryota</taxon>
        <taxon>Metazoa</taxon>
        <taxon>Ecdysozoa</taxon>
        <taxon>Arthropoda</taxon>
        <taxon>Hexapoda</taxon>
        <taxon>Insecta</taxon>
        <taxon>Pterygota</taxon>
        <taxon>Neoptera</taxon>
        <taxon>Endopterygota</taxon>
        <taxon>Diptera</taxon>
        <taxon>Nematocera</taxon>
        <taxon>Culicoidea</taxon>
        <taxon>Culicidae</taxon>
        <taxon>Culicinae</taxon>
        <taxon>Aedini</taxon>
        <taxon>Aedes</taxon>
        <taxon>Stegomyia</taxon>
    </lineage>
</organism>